<protein>
    <submittedName>
        <fullName evidence="2">Uncharacterized protein</fullName>
    </submittedName>
</protein>
<name>A0A6S6VZ37_9PLEO</name>
<reference evidence="2" key="1">
    <citation type="submission" date="2021-02" db="EMBL/GenBank/DDBJ databases">
        <authorList>
            <person name="Syme A R."/>
            <person name="Syme A R."/>
            <person name="Moolhuijzen P."/>
        </authorList>
    </citation>
    <scope>NUCLEOTIDE SEQUENCE</scope>
    <source>
        <strain evidence="2">W1-1</strain>
    </source>
</reference>
<dbReference type="Proteomes" id="UP000472372">
    <property type="component" value="Chromosome 3"/>
</dbReference>
<dbReference type="EMBL" id="HG992979">
    <property type="protein sequence ID" value="CAE7028331.1"/>
    <property type="molecule type" value="Genomic_DNA"/>
</dbReference>
<gene>
    <name evidence="2" type="ORF">PTTW11_04406</name>
</gene>
<accession>A0A6S6VZ37</accession>
<evidence type="ECO:0000313" key="3">
    <source>
        <dbReference type="Proteomes" id="UP000472372"/>
    </source>
</evidence>
<organism evidence="2 3">
    <name type="scientific">Pyrenophora teres f. teres</name>
    <dbReference type="NCBI Taxonomy" id="97479"/>
    <lineage>
        <taxon>Eukaryota</taxon>
        <taxon>Fungi</taxon>
        <taxon>Dikarya</taxon>
        <taxon>Ascomycota</taxon>
        <taxon>Pezizomycotina</taxon>
        <taxon>Dothideomycetes</taxon>
        <taxon>Pleosporomycetidae</taxon>
        <taxon>Pleosporales</taxon>
        <taxon>Pleosporineae</taxon>
        <taxon>Pleosporaceae</taxon>
        <taxon>Pyrenophora</taxon>
    </lineage>
</organism>
<sequence>MGETMFRSSCCVCCPAEVSKETTRLRGALSLADLEALCLGKSEDGGVAGDIASNVADILARDAGNKHVDVSLGVGFSLGHAAGEVGLGVGGAGGNGEGVVLVVLLVVVLDVADLEGSGLAGCVAESRGDARGGEGAGRFAGSLADLEGSAGEGTAGTLGEHGGIRAGSGSGEGGGEDNGDDGELHVCG</sequence>
<proteinExistence type="predicted"/>
<feature type="compositionally biased region" description="Gly residues" evidence="1">
    <location>
        <begin position="150"/>
        <end position="173"/>
    </location>
</feature>
<evidence type="ECO:0000256" key="1">
    <source>
        <dbReference type="SAM" id="MobiDB-lite"/>
    </source>
</evidence>
<feature type="region of interest" description="Disordered" evidence="1">
    <location>
        <begin position="150"/>
        <end position="188"/>
    </location>
</feature>
<dbReference type="AlphaFoldDB" id="A0A6S6VZ37"/>
<evidence type="ECO:0000313" key="2">
    <source>
        <dbReference type="EMBL" id="CAE7028331.1"/>
    </source>
</evidence>